<name>A0A1T5CWF5_9BACT</name>
<proteinExistence type="predicted"/>
<keyword evidence="2" id="KW-1185">Reference proteome</keyword>
<reference evidence="2" key="1">
    <citation type="submission" date="2017-02" db="EMBL/GenBank/DDBJ databases">
        <authorList>
            <person name="Varghese N."/>
            <person name="Submissions S."/>
        </authorList>
    </citation>
    <scope>NUCLEOTIDE SEQUENCE [LARGE SCALE GENOMIC DNA]</scope>
    <source>
        <strain evidence="2">DSM 24967</strain>
    </source>
</reference>
<organism evidence="1 2">
    <name type="scientific">Parabacteroides chartae</name>
    <dbReference type="NCBI Taxonomy" id="1037355"/>
    <lineage>
        <taxon>Bacteria</taxon>
        <taxon>Pseudomonadati</taxon>
        <taxon>Bacteroidota</taxon>
        <taxon>Bacteroidia</taxon>
        <taxon>Bacteroidales</taxon>
        <taxon>Tannerellaceae</taxon>
        <taxon>Parabacteroides</taxon>
    </lineage>
</organism>
<dbReference type="InterPro" id="IPR019707">
    <property type="entry name" value="DUF2582"/>
</dbReference>
<dbReference type="RefSeq" id="WP_079683621.1">
    <property type="nucleotide sequence ID" value="NZ_FUYQ01000015.1"/>
</dbReference>
<dbReference type="InterPro" id="IPR036388">
    <property type="entry name" value="WH-like_DNA-bd_sf"/>
</dbReference>
<dbReference type="Gene3D" id="1.10.10.10">
    <property type="entry name" value="Winged helix-like DNA-binding domain superfamily/Winged helix DNA-binding domain"/>
    <property type="match status" value="1"/>
</dbReference>
<dbReference type="Pfam" id="PF10771">
    <property type="entry name" value="DUF2582"/>
    <property type="match status" value="1"/>
</dbReference>
<dbReference type="Proteomes" id="UP000190852">
    <property type="component" value="Unassembled WGS sequence"/>
</dbReference>
<accession>A0A1T5CWF5</accession>
<protein>
    <submittedName>
        <fullName evidence="1">Winged helix-turn-helix domain</fullName>
    </submittedName>
</protein>
<evidence type="ECO:0000313" key="1">
    <source>
        <dbReference type="EMBL" id="SKB63868.1"/>
    </source>
</evidence>
<gene>
    <name evidence="1" type="ORF">SAMN05660349_02123</name>
</gene>
<evidence type="ECO:0000313" key="2">
    <source>
        <dbReference type="Proteomes" id="UP000190852"/>
    </source>
</evidence>
<dbReference type="AlphaFoldDB" id="A0A1T5CWF5"/>
<sequence length="74" mass="8475">MLKNDIGINAGVIWQLLSNEGALSVRQIGELTGYNDKNICLALGWLSRENKIQFIYKNEILYIELNSSTSEMYY</sequence>
<dbReference type="EMBL" id="FUYQ01000015">
    <property type="protein sequence ID" value="SKB63868.1"/>
    <property type="molecule type" value="Genomic_DNA"/>
</dbReference>